<dbReference type="Proteomes" id="UP001164459">
    <property type="component" value="Chromosome"/>
</dbReference>
<evidence type="ECO:0000256" key="7">
    <source>
        <dbReference type="ARBA" id="ARBA00029745"/>
    </source>
</evidence>
<dbReference type="InterPro" id="IPR003448">
    <property type="entry name" value="Mopterin_biosynth_MoaE"/>
</dbReference>
<dbReference type="InterPro" id="IPR003749">
    <property type="entry name" value="ThiS/MoaD-like"/>
</dbReference>
<dbReference type="InterPro" id="IPR016155">
    <property type="entry name" value="Mopterin_synth/thiamin_S_b"/>
</dbReference>
<evidence type="ECO:0000256" key="1">
    <source>
        <dbReference type="ARBA" id="ARBA00005046"/>
    </source>
</evidence>
<evidence type="ECO:0000313" key="12">
    <source>
        <dbReference type="EMBL" id="WAS92884.1"/>
    </source>
</evidence>
<keyword evidence="13" id="KW-1185">Reference proteome</keyword>
<comment type="similarity">
    <text evidence="2">Belongs to the MoaE family.</text>
</comment>
<dbReference type="SUPFAM" id="SSF54285">
    <property type="entry name" value="MoaD/ThiS"/>
    <property type="match status" value="1"/>
</dbReference>
<evidence type="ECO:0000313" key="13">
    <source>
        <dbReference type="Proteomes" id="UP001164459"/>
    </source>
</evidence>
<dbReference type="EC" id="2.8.1.12" evidence="3"/>
<evidence type="ECO:0000256" key="2">
    <source>
        <dbReference type="ARBA" id="ARBA00005426"/>
    </source>
</evidence>
<dbReference type="InterPro" id="IPR012675">
    <property type="entry name" value="Beta-grasp_dom_sf"/>
</dbReference>
<dbReference type="PANTHER" id="PTHR23404">
    <property type="entry name" value="MOLYBDOPTERIN SYNTHASE RELATED"/>
    <property type="match status" value="1"/>
</dbReference>
<evidence type="ECO:0000256" key="5">
    <source>
        <dbReference type="ARBA" id="ARBA00023150"/>
    </source>
</evidence>
<evidence type="ECO:0000256" key="6">
    <source>
        <dbReference type="ARBA" id="ARBA00026066"/>
    </source>
</evidence>
<comment type="subunit">
    <text evidence="6">Heterotetramer of 2 MoaD subunits and 2 MoaE subunits. Also stable as homodimer. The enzyme changes between these two forms during catalysis.</text>
</comment>
<comment type="catalytic activity">
    <reaction evidence="11">
        <text>2 [molybdopterin-synthase sulfur-carrier protein]-C-terminal-Gly-aminoethanethioate + cyclic pyranopterin phosphate + H2O = molybdopterin + 2 [molybdopterin-synthase sulfur-carrier protein]-C-terminal Gly-Gly + 2 H(+)</text>
        <dbReference type="Rhea" id="RHEA:26333"/>
        <dbReference type="Rhea" id="RHEA-COMP:12202"/>
        <dbReference type="Rhea" id="RHEA-COMP:19907"/>
        <dbReference type="ChEBI" id="CHEBI:15377"/>
        <dbReference type="ChEBI" id="CHEBI:15378"/>
        <dbReference type="ChEBI" id="CHEBI:58698"/>
        <dbReference type="ChEBI" id="CHEBI:59648"/>
        <dbReference type="ChEBI" id="CHEBI:90778"/>
        <dbReference type="ChEBI" id="CHEBI:232372"/>
        <dbReference type="EC" id="2.8.1.12"/>
    </reaction>
</comment>
<dbReference type="CDD" id="cd00756">
    <property type="entry name" value="MoaE"/>
    <property type="match status" value="1"/>
</dbReference>
<evidence type="ECO:0000256" key="9">
    <source>
        <dbReference type="ARBA" id="ARBA00030781"/>
    </source>
</evidence>
<evidence type="ECO:0000256" key="10">
    <source>
        <dbReference type="ARBA" id="ARBA00032474"/>
    </source>
</evidence>
<dbReference type="Pfam" id="PF02597">
    <property type="entry name" value="ThiS"/>
    <property type="match status" value="1"/>
</dbReference>
<protein>
    <recommendedName>
        <fullName evidence="4">Molybdopterin synthase catalytic subunit</fullName>
        <ecNumber evidence="3">2.8.1.12</ecNumber>
    </recommendedName>
    <alternativeName>
        <fullName evidence="9">MPT synthase subunit 2</fullName>
    </alternativeName>
    <alternativeName>
        <fullName evidence="7">Molybdenum cofactor biosynthesis protein E</fullName>
    </alternativeName>
    <alternativeName>
        <fullName evidence="8">Molybdopterin-converting factor large subunit</fullName>
    </alternativeName>
    <alternativeName>
        <fullName evidence="10">Molybdopterin-converting factor subunit 2</fullName>
    </alternativeName>
</protein>
<keyword evidence="5" id="KW-0501">Molybdenum cofactor biosynthesis</keyword>
<accession>A0ABY7H1D3</accession>
<comment type="pathway">
    <text evidence="1">Cofactor biosynthesis; molybdopterin biosynthesis.</text>
</comment>
<dbReference type="Pfam" id="PF02391">
    <property type="entry name" value="MoaE"/>
    <property type="match status" value="1"/>
</dbReference>
<dbReference type="Gene3D" id="3.90.1170.40">
    <property type="entry name" value="Molybdopterin biosynthesis MoaE subunit"/>
    <property type="match status" value="1"/>
</dbReference>
<name>A0ABY7H1D3_9BACT</name>
<evidence type="ECO:0000256" key="8">
    <source>
        <dbReference type="ARBA" id="ARBA00030407"/>
    </source>
</evidence>
<dbReference type="CDD" id="cd00754">
    <property type="entry name" value="Ubl_MoaD"/>
    <property type="match status" value="1"/>
</dbReference>
<proteinExistence type="inferred from homology"/>
<dbReference type="RefSeq" id="WP_269035239.1">
    <property type="nucleotide sequence ID" value="NZ_CP114040.1"/>
</dbReference>
<evidence type="ECO:0000256" key="11">
    <source>
        <dbReference type="ARBA" id="ARBA00049878"/>
    </source>
</evidence>
<sequence length="228" mass="24330">MHLRVLLFAGLRERLRRDSVDVELPAGARVRDLLAALARDWPDLSASLSVCRVAVDHEFVAADHVIAEGSEVAVIPPVSGGHDGPAASPLAAYQLIKDRPLSLPDVVGAVAHAGAGGLDIFVGNVRDKSRGHDIARLEYEAYEPMALRVMQQIGAAIEAEIPGVRVAIHHRLGRLQIGDSAVIVAASAPHRAEAFAACRAAIEKLKQDVPIWKREVATDGQAWVVQGP</sequence>
<dbReference type="InterPro" id="IPR036563">
    <property type="entry name" value="MoaE_sf"/>
</dbReference>
<reference evidence="12" key="1">
    <citation type="submission" date="2022-11" db="EMBL/GenBank/DDBJ databases">
        <title>Minimal conservation of predation-associated metabolite biosynthetic gene clusters underscores biosynthetic potential of Myxococcota including descriptions for ten novel species: Archangium lansinium sp. nov., Myxococcus landrumus sp. nov., Nannocystis bai.</title>
        <authorList>
            <person name="Ahearne A."/>
            <person name="Stevens C."/>
            <person name="Dowd S."/>
        </authorList>
    </citation>
    <scope>NUCLEOTIDE SEQUENCE</scope>
    <source>
        <strain evidence="12">Fl3</strain>
    </source>
</reference>
<evidence type="ECO:0000256" key="4">
    <source>
        <dbReference type="ARBA" id="ARBA00013858"/>
    </source>
</evidence>
<organism evidence="12 13">
    <name type="scientific">Nannocystis punicea</name>
    <dbReference type="NCBI Taxonomy" id="2995304"/>
    <lineage>
        <taxon>Bacteria</taxon>
        <taxon>Pseudomonadati</taxon>
        <taxon>Myxococcota</taxon>
        <taxon>Polyangia</taxon>
        <taxon>Nannocystales</taxon>
        <taxon>Nannocystaceae</taxon>
        <taxon>Nannocystis</taxon>
    </lineage>
</organism>
<dbReference type="Gene3D" id="3.10.20.30">
    <property type="match status" value="1"/>
</dbReference>
<dbReference type="SUPFAM" id="SSF54690">
    <property type="entry name" value="Molybdopterin synthase subunit MoaE"/>
    <property type="match status" value="1"/>
</dbReference>
<dbReference type="EMBL" id="CP114040">
    <property type="protein sequence ID" value="WAS92884.1"/>
    <property type="molecule type" value="Genomic_DNA"/>
</dbReference>
<evidence type="ECO:0000256" key="3">
    <source>
        <dbReference type="ARBA" id="ARBA00011950"/>
    </source>
</evidence>
<dbReference type="NCBIfam" id="TIGR01682">
    <property type="entry name" value="moaD"/>
    <property type="match status" value="1"/>
</dbReference>
<gene>
    <name evidence="12" type="primary">moaD</name>
    <name evidence="12" type="ORF">O0S08_42485</name>
</gene>